<accession>X0UVG6</accession>
<feature type="region of interest" description="Disordered" evidence="1">
    <location>
        <begin position="1"/>
        <end position="28"/>
    </location>
</feature>
<gene>
    <name evidence="2" type="ORF">S01H1_38203</name>
</gene>
<dbReference type="EMBL" id="BARS01024036">
    <property type="protein sequence ID" value="GAG03197.1"/>
    <property type="molecule type" value="Genomic_DNA"/>
</dbReference>
<evidence type="ECO:0000256" key="1">
    <source>
        <dbReference type="SAM" id="MobiDB-lite"/>
    </source>
</evidence>
<reference evidence="2" key="1">
    <citation type="journal article" date="2014" name="Front. Microbiol.">
        <title>High frequency of phylogenetically diverse reductive dehalogenase-homologous genes in deep subseafloor sedimentary metagenomes.</title>
        <authorList>
            <person name="Kawai M."/>
            <person name="Futagami T."/>
            <person name="Toyoda A."/>
            <person name="Takaki Y."/>
            <person name="Nishi S."/>
            <person name="Hori S."/>
            <person name="Arai W."/>
            <person name="Tsubouchi T."/>
            <person name="Morono Y."/>
            <person name="Uchiyama I."/>
            <person name="Ito T."/>
            <person name="Fujiyama A."/>
            <person name="Inagaki F."/>
            <person name="Takami H."/>
        </authorList>
    </citation>
    <scope>NUCLEOTIDE SEQUENCE</scope>
    <source>
        <strain evidence="2">Expedition CK06-06</strain>
    </source>
</reference>
<organism evidence="2">
    <name type="scientific">marine sediment metagenome</name>
    <dbReference type="NCBI Taxonomy" id="412755"/>
    <lineage>
        <taxon>unclassified sequences</taxon>
        <taxon>metagenomes</taxon>
        <taxon>ecological metagenomes</taxon>
    </lineage>
</organism>
<proteinExistence type="predicted"/>
<sequence length="107" mass="11980">MTPCILEAGQSAERGTMSQEENVDKKKPAEQFGEMIKSFGDAMSQIFNDTELKEKSKAFGESVVESAKILASNVKDDETKAKFREVGKEAENLGKSIQEYFKEKIHK</sequence>
<protein>
    <submittedName>
        <fullName evidence="2">Uncharacterized protein</fullName>
    </submittedName>
</protein>
<name>X0UVG6_9ZZZZ</name>
<dbReference type="AlphaFoldDB" id="X0UVG6"/>
<comment type="caution">
    <text evidence="2">The sequence shown here is derived from an EMBL/GenBank/DDBJ whole genome shotgun (WGS) entry which is preliminary data.</text>
</comment>
<evidence type="ECO:0000313" key="2">
    <source>
        <dbReference type="EMBL" id="GAG03197.1"/>
    </source>
</evidence>